<dbReference type="InterPro" id="IPR039261">
    <property type="entry name" value="FNR_nucleotide-bd"/>
</dbReference>
<dbReference type="PROSITE" id="PS51384">
    <property type="entry name" value="FAD_FR"/>
    <property type="match status" value="1"/>
</dbReference>
<accession>A0A0F4LWL3</accession>
<name>A0A0F4LWL3_9LACO</name>
<dbReference type="PRINTS" id="PR00410">
    <property type="entry name" value="PHEHYDRXLASE"/>
</dbReference>
<dbReference type="InterPro" id="IPR001433">
    <property type="entry name" value="OxRdtase_FAD/NAD-bd"/>
</dbReference>
<dbReference type="EMBL" id="JXJQ01000002">
    <property type="protein sequence ID" value="KJY63167.1"/>
    <property type="molecule type" value="Genomic_DNA"/>
</dbReference>
<evidence type="ECO:0000313" key="3">
    <source>
        <dbReference type="Proteomes" id="UP000033558"/>
    </source>
</evidence>
<dbReference type="OrthoDB" id="573132at2"/>
<protein>
    <submittedName>
        <fullName evidence="2">Oxidoreductase FAD/NAD(P)-binding subunit</fullName>
    </submittedName>
</protein>
<dbReference type="Gene3D" id="2.40.30.10">
    <property type="entry name" value="Translation factors"/>
    <property type="match status" value="1"/>
</dbReference>
<dbReference type="AlphaFoldDB" id="A0A0F4LWL3"/>
<proteinExistence type="predicted"/>
<dbReference type="PANTHER" id="PTHR47354:SF5">
    <property type="entry name" value="PROTEIN RFBI"/>
    <property type="match status" value="1"/>
</dbReference>
<dbReference type="Proteomes" id="UP000033558">
    <property type="component" value="Unassembled WGS sequence"/>
</dbReference>
<dbReference type="Gene3D" id="3.40.50.80">
    <property type="entry name" value="Nucleotide-binding domain of ferredoxin-NADP reductase (FNR) module"/>
    <property type="match status" value="1"/>
</dbReference>
<dbReference type="SUPFAM" id="SSF63380">
    <property type="entry name" value="Riboflavin synthase domain-like"/>
    <property type="match status" value="1"/>
</dbReference>
<evidence type="ECO:0000313" key="2">
    <source>
        <dbReference type="EMBL" id="KJY63167.1"/>
    </source>
</evidence>
<dbReference type="PANTHER" id="PTHR47354">
    <property type="entry name" value="NADH OXIDOREDUCTASE HCR"/>
    <property type="match status" value="1"/>
</dbReference>
<dbReference type="Pfam" id="PF00175">
    <property type="entry name" value="NAD_binding_1"/>
    <property type="match status" value="1"/>
</dbReference>
<dbReference type="InterPro" id="IPR050415">
    <property type="entry name" value="MRET"/>
</dbReference>
<dbReference type="HOGENOM" id="CLU_003827_7_3_9"/>
<organism evidence="2 3">
    <name type="scientific">Bombilactobacillus mellifer</name>
    <dbReference type="NCBI Taxonomy" id="1218492"/>
    <lineage>
        <taxon>Bacteria</taxon>
        <taxon>Bacillati</taxon>
        <taxon>Bacillota</taxon>
        <taxon>Bacilli</taxon>
        <taxon>Lactobacillales</taxon>
        <taxon>Lactobacillaceae</taxon>
        <taxon>Bombilactobacillus</taxon>
    </lineage>
</organism>
<dbReference type="GO" id="GO:0016491">
    <property type="term" value="F:oxidoreductase activity"/>
    <property type="evidence" value="ECO:0007669"/>
    <property type="project" value="InterPro"/>
</dbReference>
<reference evidence="2 3" key="1">
    <citation type="submission" date="2015-01" db="EMBL/GenBank/DDBJ databases">
        <title>Comparative genomics of the lactic acid bacteria isolated from the honey bee gut.</title>
        <authorList>
            <person name="Ellegaard K.M."/>
            <person name="Tamarit D."/>
            <person name="Javelind E."/>
            <person name="Olofsson T."/>
            <person name="Andersson S.G."/>
            <person name="Vasquez A."/>
        </authorList>
    </citation>
    <scope>NUCLEOTIDE SEQUENCE [LARGE SCALE GENOMIC DNA]</scope>
    <source>
        <strain evidence="2 3">Bin4</strain>
    </source>
</reference>
<evidence type="ECO:0000259" key="1">
    <source>
        <dbReference type="PROSITE" id="PS51384"/>
    </source>
</evidence>
<dbReference type="CDD" id="cd00322">
    <property type="entry name" value="FNR_like"/>
    <property type="match status" value="1"/>
</dbReference>
<dbReference type="InterPro" id="IPR017938">
    <property type="entry name" value="Riboflavin_synthase-like_b-brl"/>
</dbReference>
<comment type="caution">
    <text evidence="2">The sequence shown here is derived from an EMBL/GenBank/DDBJ whole genome shotgun (WGS) entry which is preliminary data.</text>
</comment>
<sequence>MANEKQYTLEFQAAQHLTQDYYEITLKAPANFTWEPGQYTHFSLPDHEIEGKKQRALSFASLPDEKHILLGTRTRQTPSSFKATFLGLAPGAPVVSDGPQGEFLLPEADVPLVFFAGGVGITPIRALIRALTLSNRQQPYTLIYSSDDFYFFDDDFSTWAQQQAQFTYVKTQTVDQTHEQLQSLVQTASAQTQYYLSSSPKIVQSMKEFLGTLAVDPEQIHLDQLYGY</sequence>
<dbReference type="RefSeq" id="WP_046315193.1">
    <property type="nucleotide sequence ID" value="NZ_JAMBJK010000029.1"/>
</dbReference>
<dbReference type="SUPFAM" id="SSF52343">
    <property type="entry name" value="Ferredoxin reductase-like, C-terminal NADP-linked domain"/>
    <property type="match status" value="1"/>
</dbReference>
<keyword evidence="3" id="KW-1185">Reference proteome</keyword>
<gene>
    <name evidence="2" type="ORF">JG30_00750</name>
</gene>
<feature type="domain" description="FAD-binding FR-type" evidence="1">
    <location>
        <begin position="4"/>
        <end position="106"/>
    </location>
</feature>
<dbReference type="STRING" id="1218492.JG30_00750"/>
<dbReference type="InterPro" id="IPR017927">
    <property type="entry name" value="FAD-bd_FR_type"/>
</dbReference>
<dbReference type="PATRIC" id="fig|1218492.5.peg.187"/>